<keyword evidence="1" id="KW-1133">Transmembrane helix</keyword>
<name>A0ABR7IV97_9FLAO</name>
<protein>
    <submittedName>
        <fullName evidence="2">Gliding motility protein GldL</fullName>
    </submittedName>
</protein>
<keyword evidence="3" id="KW-1185">Reference proteome</keyword>
<comment type="caution">
    <text evidence="2">The sequence shown here is derived from an EMBL/GenBank/DDBJ whole genome shotgun (WGS) entry which is preliminary data.</text>
</comment>
<dbReference type="EMBL" id="JACRUN010000001">
    <property type="protein sequence ID" value="MBC5833417.1"/>
    <property type="molecule type" value="Genomic_DNA"/>
</dbReference>
<keyword evidence="1" id="KW-0472">Membrane</keyword>
<evidence type="ECO:0000256" key="1">
    <source>
        <dbReference type="SAM" id="Phobius"/>
    </source>
</evidence>
<feature type="transmembrane region" description="Helical" evidence="1">
    <location>
        <begin position="7"/>
        <end position="28"/>
    </location>
</feature>
<feature type="transmembrane region" description="Helical" evidence="1">
    <location>
        <begin position="34"/>
        <end position="54"/>
    </location>
</feature>
<evidence type="ECO:0000313" key="3">
    <source>
        <dbReference type="Proteomes" id="UP000605990"/>
    </source>
</evidence>
<dbReference type="Proteomes" id="UP000605990">
    <property type="component" value="Unassembled WGS sequence"/>
</dbReference>
<reference evidence="2 3" key="1">
    <citation type="submission" date="2020-08" db="EMBL/GenBank/DDBJ databases">
        <title>Description of novel Flavobacterium F-408 isolate.</title>
        <authorList>
            <person name="Saticioglu I.B."/>
            <person name="Duman M."/>
            <person name="Altun S."/>
        </authorList>
    </citation>
    <scope>NUCLEOTIDE SEQUENCE [LARGE SCALE GENOMIC DNA]</scope>
    <source>
        <strain evidence="2 3">F-408</strain>
    </source>
</reference>
<keyword evidence="1" id="KW-0812">Transmembrane</keyword>
<evidence type="ECO:0000313" key="2">
    <source>
        <dbReference type="EMBL" id="MBC5833417.1"/>
    </source>
</evidence>
<gene>
    <name evidence="2" type="ORF">H8R27_00825</name>
</gene>
<accession>A0ABR7IV97</accession>
<proteinExistence type="predicted"/>
<organism evidence="2 3">
    <name type="scientific">Flavobacterium bernardetii</name>
    <dbReference type="NCBI Taxonomy" id="2813823"/>
    <lineage>
        <taxon>Bacteria</taxon>
        <taxon>Pseudomonadati</taxon>
        <taxon>Bacteroidota</taxon>
        <taxon>Flavobacteriia</taxon>
        <taxon>Flavobacteriales</taxon>
        <taxon>Flavobacteriaceae</taxon>
        <taxon>Flavobacterium</taxon>
    </lineage>
</organism>
<sequence>MKYKHIIVLFLIGCVFWLIGALIRLMHWPFGHEIITFSTFIQIISIIILIVKLLNNKDVNSKLNQ</sequence>
<dbReference type="RefSeq" id="WP_166124670.1">
    <property type="nucleotide sequence ID" value="NZ_JAANOQ010000001.1"/>
</dbReference>